<dbReference type="InterPro" id="IPR033121">
    <property type="entry name" value="PEPTIDASE_A1"/>
</dbReference>
<evidence type="ECO:0000256" key="1">
    <source>
        <dbReference type="ARBA" id="ARBA00007447"/>
    </source>
</evidence>
<feature type="active site" evidence="2">
    <location>
        <position position="242"/>
    </location>
</feature>
<dbReference type="Proteomes" id="UP000677228">
    <property type="component" value="Unassembled WGS sequence"/>
</dbReference>
<proteinExistence type="inferred from homology"/>
<feature type="disulfide bond" evidence="3">
    <location>
        <begin position="231"/>
        <end position="237"/>
    </location>
</feature>
<organism evidence="7 8">
    <name type="scientific">Didymodactylos carnosus</name>
    <dbReference type="NCBI Taxonomy" id="1234261"/>
    <lineage>
        <taxon>Eukaryota</taxon>
        <taxon>Metazoa</taxon>
        <taxon>Spiralia</taxon>
        <taxon>Gnathifera</taxon>
        <taxon>Rotifera</taxon>
        <taxon>Eurotatoria</taxon>
        <taxon>Bdelloidea</taxon>
        <taxon>Philodinida</taxon>
        <taxon>Philodinidae</taxon>
        <taxon>Didymodactylos</taxon>
    </lineage>
</organism>
<dbReference type="PROSITE" id="PS00141">
    <property type="entry name" value="ASP_PROTEASE"/>
    <property type="match status" value="2"/>
</dbReference>
<dbReference type="EMBL" id="CAJNOK010006247">
    <property type="protein sequence ID" value="CAF0998391.1"/>
    <property type="molecule type" value="Genomic_DNA"/>
</dbReference>
<feature type="active site" evidence="2">
    <location>
        <position position="60"/>
    </location>
</feature>
<dbReference type="Proteomes" id="UP000682733">
    <property type="component" value="Unassembled WGS sequence"/>
</dbReference>
<dbReference type="PROSITE" id="PS51767">
    <property type="entry name" value="PEPTIDASE_A1"/>
    <property type="match status" value="1"/>
</dbReference>
<evidence type="ECO:0000313" key="7">
    <source>
        <dbReference type="EMBL" id="CAF3767940.1"/>
    </source>
</evidence>
<dbReference type="InterPro" id="IPR001461">
    <property type="entry name" value="Aspartic_peptidase_A1"/>
</dbReference>
<keyword evidence="4" id="KW-0064">Aspartyl protease</keyword>
<dbReference type="GO" id="GO:0006508">
    <property type="term" value="P:proteolysis"/>
    <property type="evidence" value="ECO:0007669"/>
    <property type="project" value="UniProtKB-KW"/>
</dbReference>
<protein>
    <recommendedName>
        <fullName evidence="5">Peptidase A1 domain-containing protein</fullName>
    </recommendedName>
</protein>
<dbReference type="GO" id="GO:0004190">
    <property type="term" value="F:aspartic-type endopeptidase activity"/>
    <property type="evidence" value="ECO:0007669"/>
    <property type="project" value="UniProtKB-KW"/>
</dbReference>
<name>A0A8S2ITV6_9BILA</name>
<dbReference type="PANTHER" id="PTHR47966:SF45">
    <property type="entry name" value="PEPTIDASE A1 DOMAIN-CONTAINING PROTEIN"/>
    <property type="match status" value="1"/>
</dbReference>
<keyword evidence="3" id="KW-1015">Disulfide bond</keyword>
<comment type="caution">
    <text evidence="7">The sequence shown here is derived from an EMBL/GenBank/DDBJ whole genome shotgun (WGS) entry which is preliminary data.</text>
</comment>
<keyword evidence="4" id="KW-0645">Protease</keyword>
<evidence type="ECO:0000259" key="5">
    <source>
        <dbReference type="PROSITE" id="PS51767"/>
    </source>
</evidence>
<accession>A0A8S2ITV6</accession>
<dbReference type="Pfam" id="PF00026">
    <property type="entry name" value="Asp"/>
    <property type="match status" value="1"/>
</dbReference>
<dbReference type="Gene3D" id="2.40.70.10">
    <property type="entry name" value="Acid Proteases"/>
    <property type="match status" value="2"/>
</dbReference>
<evidence type="ECO:0000313" key="6">
    <source>
        <dbReference type="EMBL" id="CAF0998391.1"/>
    </source>
</evidence>
<dbReference type="PRINTS" id="PR00792">
    <property type="entry name" value="PEPSIN"/>
</dbReference>
<dbReference type="AlphaFoldDB" id="A0A8S2ITV6"/>
<feature type="disulfide bond" evidence="3">
    <location>
        <begin position="73"/>
        <end position="78"/>
    </location>
</feature>
<dbReference type="SUPFAM" id="SSF50630">
    <property type="entry name" value="Acid proteases"/>
    <property type="match status" value="1"/>
</dbReference>
<sequence>MIDTILQVISIPVMRHSVNELVKTSKTLVGNQSITNQQNAYWTGTISIGTPPQNFTIDFDTGSSDLWVPSILCTVSSCTNKNKYNSVRSSTYRANGYPFLITYGDGSYAVGHFDNDTVTFGGLQVQNQVFAEATNEWGFVNDIRDGLLGLAYPRISNGEAPVFYNMWAQNLIPQPLFSFYFNPIISSGGELIVGGIDAGKYEGSITYVNVSLQGYWEFKMDNISVGGQTFCTSNVNCSAIADTGTTLIIGPNAQVQALNTYLGGTYDQSSGYWTIPCMNRSASYYPNVTFTISGQTFTLNVLQYVVVWGQTGAWTCGLVFINGSVTDLNGNPMWILGDYFLVRYYSIYNIQTNQVGFAKSISYNVLNSWYYDYTLFPNVITPTTAASTTIGTIMTKSRMEPAQKTNSFERNNDNNLNNLITMSENMLKSYGIGPDEEFNCKHRQRRPPKGIDEYPQIALKFTGEQLFNCANIQVINTFGSTVFSLESLKKYDIATVSVIDILNCFPDNYDATNIFRNEFKNWSQKQEKEWWILLFQQISVAIETDKMISQSLMEVMRKKPLFLLRLVDKLNHRQYLPSNLQLFITDNNDLQNMWKTQLLILSYQSEFERKILLDLNIVQLLTNNYIIKIYFF</sequence>
<reference evidence="7" key="1">
    <citation type="submission" date="2021-02" db="EMBL/GenBank/DDBJ databases">
        <authorList>
            <person name="Nowell W R."/>
        </authorList>
    </citation>
    <scope>NUCLEOTIDE SEQUENCE</scope>
</reference>
<evidence type="ECO:0000313" key="8">
    <source>
        <dbReference type="Proteomes" id="UP000682733"/>
    </source>
</evidence>
<evidence type="ECO:0000256" key="4">
    <source>
        <dbReference type="RuleBase" id="RU000454"/>
    </source>
</evidence>
<comment type="similarity">
    <text evidence="1 4">Belongs to the peptidase A1 family.</text>
</comment>
<dbReference type="GO" id="GO:0005764">
    <property type="term" value="C:lysosome"/>
    <property type="evidence" value="ECO:0007669"/>
    <property type="project" value="TreeGrafter"/>
</dbReference>
<feature type="domain" description="Peptidase A1" evidence="5">
    <location>
        <begin position="42"/>
        <end position="358"/>
    </location>
</feature>
<evidence type="ECO:0000256" key="3">
    <source>
        <dbReference type="PIRSR" id="PIRSR601461-2"/>
    </source>
</evidence>
<dbReference type="PANTHER" id="PTHR47966">
    <property type="entry name" value="BETA-SITE APP-CLEAVING ENZYME, ISOFORM A-RELATED"/>
    <property type="match status" value="1"/>
</dbReference>
<gene>
    <name evidence="6" type="ORF">OVA965_LOCUS14432</name>
    <name evidence="7" type="ORF">TMI583_LOCUS14435</name>
</gene>
<dbReference type="InterPro" id="IPR001969">
    <property type="entry name" value="Aspartic_peptidase_AS"/>
</dbReference>
<keyword evidence="4" id="KW-0378">Hydrolase</keyword>
<dbReference type="InterPro" id="IPR021109">
    <property type="entry name" value="Peptidase_aspartic_dom_sf"/>
</dbReference>
<dbReference type="FunFam" id="2.40.70.10:FF:000008">
    <property type="entry name" value="Cathepsin D"/>
    <property type="match status" value="1"/>
</dbReference>
<evidence type="ECO:0000256" key="2">
    <source>
        <dbReference type="PIRSR" id="PIRSR601461-1"/>
    </source>
</evidence>
<dbReference type="FunFam" id="2.40.70.10:FF:000044">
    <property type="entry name" value="Lysosomal aspartic protease"/>
    <property type="match status" value="1"/>
</dbReference>
<dbReference type="EMBL" id="CAJOBA010006254">
    <property type="protein sequence ID" value="CAF3767940.1"/>
    <property type="molecule type" value="Genomic_DNA"/>
</dbReference>